<dbReference type="EMBL" id="JAQQKX010000007">
    <property type="protein sequence ID" value="MDC7683618.1"/>
    <property type="molecule type" value="Genomic_DNA"/>
</dbReference>
<sequence length="78" mass="8262">MVRFQNSARTIMLAGGGLALAPVLMVYGVLARFQHGVSPANDLFGHMDRYLVQAEIGGAVLATGIVLRLIGVASSHKR</sequence>
<name>A0ABT5HUJ1_9CAUL</name>
<gene>
    <name evidence="2" type="ORF">PQU92_10040</name>
</gene>
<feature type="transmembrane region" description="Helical" evidence="1">
    <location>
        <begin position="50"/>
        <end position="70"/>
    </location>
</feature>
<accession>A0ABT5HUJ1</accession>
<dbReference type="Proteomes" id="UP001214854">
    <property type="component" value="Unassembled WGS sequence"/>
</dbReference>
<protein>
    <submittedName>
        <fullName evidence="2">Uncharacterized protein</fullName>
    </submittedName>
</protein>
<keyword evidence="1" id="KW-1133">Transmembrane helix</keyword>
<evidence type="ECO:0000256" key="1">
    <source>
        <dbReference type="SAM" id="Phobius"/>
    </source>
</evidence>
<keyword evidence="3" id="KW-1185">Reference proteome</keyword>
<keyword evidence="1" id="KW-0812">Transmembrane</keyword>
<feature type="transmembrane region" description="Helical" evidence="1">
    <location>
        <begin position="12"/>
        <end position="30"/>
    </location>
</feature>
<keyword evidence="1" id="KW-0472">Membrane</keyword>
<evidence type="ECO:0000313" key="3">
    <source>
        <dbReference type="Proteomes" id="UP001214854"/>
    </source>
</evidence>
<comment type="caution">
    <text evidence="2">The sequence shown here is derived from an EMBL/GenBank/DDBJ whole genome shotgun (WGS) entry which is preliminary data.</text>
</comment>
<proteinExistence type="predicted"/>
<dbReference type="RefSeq" id="WP_272748087.1">
    <property type="nucleotide sequence ID" value="NZ_JAQQKX010000007.1"/>
</dbReference>
<organism evidence="2 3">
    <name type="scientific">Asticcacaulis aquaticus</name>
    <dbReference type="NCBI Taxonomy" id="2984212"/>
    <lineage>
        <taxon>Bacteria</taxon>
        <taxon>Pseudomonadati</taxon>
        <taxon>Pseudomonadota</taxon>
        <taxon>Alphaproteobacteria</taxon>
        <taxon>Caulobacterales</taxon>
        <taxon>Caulobacteraceae</taxon>
        <taxon>Asticcacaulis</taxon>
    </lineage>
</organism>
<evidence type="ECO:0000313" key="2">
    <source>
        <dbReference type="EMBL" id="MDC7683618.1"/>
    </source>
</evidence>
<reference evidence="2 3" key="1">
    <citation type="submission" date="2023-01" db="EMBL/GenBank/DDBJ databases">
        <title>Novel species of the genus Asticcacaulis isolated from rivers.</title>
        <authorList>
            <person name="Lu H."/>
        </authorList>
    </citation>
    <scope>NUCLEOTIDE SEQUENCE [LARGE SCALE GENOMIC DNA]</scope>
    <source>
        <strain evidence="2 3">BYS171W</strain>
    </source>
</reference>